<dbReference type="Pfam" id="PF17921">
    <property type="entry name" value="Integrase_H2C2"/>
    <property type="match status" value="1"/>
</dbReference>
<dbReference type="Gene3D" id="1.10.340.70">
    <property type="match status" value="1"/>
</dbReference>
<evidence type="ECO:0000256" key="2">
    <source>
        <dbReference type="SAM" id="MobiDB-lite"/>
    </source>
</evidence>
<keyword evidence="5" id="KW-1185">Reference proteome</keyword>
<dbReference type="Proteomes" id="UP000299102">
    <property type="component" value="Unassembled WGS sequence"/>
</dbReference>
<dbReference type="FunFam" id="1.10.340.70:FF:000004">
    <property type="entry name" value="Retrovirus-related Pol polyprotein from transposon 297-like Protein"/>
    <property type="match status" value="1"/>
</dbReference>
<evidence type="ECO:0000313" key="4">
    <source>
        <dbReference type="EMBL" id="GBO98752.1"/>
    </source>
</evidence>
<comment type="caution">
    <text evidence="4">The sequence shown here is derived from an EMBL/GenBank/DDBJ whole genome shotgun (WGS) entry which is preliminary data.</text>
</comment>
<feature type="compositionally biased region" description="Pro residues" evidence="2">
    <location>
        <begin position="66"/>
        <end position="77"/>
    </location>
</feature>
<sequence length="83" mass="9693">MVYNYRIVIPYALQKSILYELHEGHLGVVKMKSIARNYVYWPGLDVEIEALCQACEPCRQQQDAPPHAPLTPWPFPARPWQRT</sequence>
<evidence type="ECO:0000256" key="1">
    <source>
        <dbReference type="ARBA" id="ARBA00012493"/>
    </source>
</evidence>
<proteinExistence type="predicted"/>
<dbReference type="InterPro" id="IPR041588">
    <property type="entry name" value="Integrase_H2C2"/>
</dbReference>
<feature type="region of interest" description="Disordered" evidence="2">
    <location>
        <begin position="62"/>
        <end position="83"/>
    </location>
</feature>
<feature type="domain" description="Integrase zinc-binding" evidence="3">
    <location>
        <begin position="9"/>
        <end position="62"/>
    </location>
</feature>
<dbReference type="InterPro" id="IPR050951">
    <property type="entry name" value="Retrovirus_Pol_polyprotein"/>
</dbReference>
<gene>
    <name evidence="4" type="ORF">EVAR_243_1</name>
</gene>
<accession>A0A4C1S924</accession>
<dbReference type="OrthoDB" id="10058156at2759"/>
<name>A0A4C1S924_EUMVA</name>
<dbReference type="STRING" id="151549.A0A4C1S924"/>
<dbReference type="EMBL" id="BGZK01000001">
    <property type="protein sequence ID" value="GBO98752.1"/>
    <property type="molecule type" value="Genomic_DNA"/>
</dbReference>
<dbReference type="AlphaFoldDB" id="A0A4C1S924"/>
<organism evidence="4 5">
    <name type="scientific">Eumeta variegata</name>
    <name type="common">Bagworm moth</name>
    <name type="synonym">Eumeta japonica</name>
    <dbReference type="NCBI Taxonomy" id="151549"/>
    <lineage>
        <taxon>Eukaryota</taxon>
        <taxon>Metazoa</taxon>
        <taxon>Ecdysozoa</taxon>
        <taxon>Arthropoda</taxon>
        <taxon>Hexapoda</taxon>
        <taxon>Insecta</taxon>
        <taxon>Pterygota</taxon>
        <taxon>Neoptera</taxon>
        <taxon>Endopterygota</taxon>
        <taxon>Lepidoptera</taxon>
        <taxon>Glossata</taxon>
        <taxon>Ditrysia</taxon>
        <taxon>Tineoidea</taxon>
        <taxon>Psychidae</taxon>
        <taxon>Oiketicinae</taxon>
        <taxon>Eumeta</taxon>
    </lineage>
</organism>
<dbReference type="GO" id="GO:0003964">
    <property type="term" value="F:RNA-directed DNA polymerase activity"/>
    <property type="evidence" value="ECO:0007669"/>
    <property type="project" value="UniProtKB-EC"/>
</dbReference>
<dbReference type="PANTHER" id="PTHR37984">
    <property type="entry name" value="PROTEIN CBG26694"/>
    <property type="match status" value="1"/>
</dbReference>
<reference evidence="4 5" key="1">
    <citation type="journal article" date="2019" name="Commun. Biol.">
        <title>The bagworm genome reveals a unique fibroin gene that provides high tensile strength.</title>
        <authorList>
            <person name="Kono N."/>
            <person name="Nakamura H."/>
            <person name="Ohtoshi R."/>
            <person name="Tomita M."/>
            <person name="Numata K."/>
            <person name="Arakawa K."/>
        </authorList>
    </citation>
    <scope>NUCLEOTIDE SEQUENCE [LARGE SCALE GENOMIC DNA]</scope>
</reference>
<evidence type="ECO:0000313" key="5">
    <source>
        <dbReference type="Proteomes" id="UP000299102"/>
    </source>
</evidence>
<protein>
    <recommendedName>
        <fullName evidence="1">RNA-directed DNA polymerase</fullName>
        <ecNumber evidence="1">2.7.7.49</ecNumber>
    </recommendedName>
</protein>
<dbReference type="PANTHER" id="PTHR37984:SF5">
    <property type="entry name" value="PROTEIN NYNRIN-LIKE"/>
    <property type="match status" value="1"/>
</dbReference>
<dbReference type="EC" id="2.7.7.49" evidence="1"/>
<evidence type="ECO:0000259" key="3">
    <source>
        <dbReference type="Pfam" id="PF17921"/>
    </source>
</evidence>